<dbReference type="AlphaFoldDB" id="K6X091"/>
<feature type="transmembrane region" description="Helical" evidence="2">
    <location>
        <begin position="65"/>
        <end position="84"/>
    </location>
</feature>
<dbReference type="SUPFAM" id="SSF103473">
    <property type="entry name" value="MFS general substrate transporter"/>
    <property type="match status" value="1"/>
</dbReference>
<evidence type="ECO:0000313" key="4">
    <source>
        <dbReference type="Proteomes" id="UP000008366"/>
    </source>
</evidence>
<protein>
    <recommendedName>
        <fullName evidence="5">ATP synthase protein I</fullName>
    </recommendedName>
</protein>
<keyword evidence="2" id="KW-0812">Transmembrane</keyword>
<dbReference type="eggNOG" id="COG5336">
    <property type="taxonomic scope" value="Bacteria"/>
</dbReference>
<evidence type="ECO:0008006" key="5">
    <source>
        <dbReference type="Google" id="ProtNLM"/>
    </source>
</evidence>
<evidence type="ECO:0000256" key="2">
    <source>
        <dbReference type="SAM" id="Phobius"/>
    </source>
</evidence>
<name>K6X091_9MICO</name>
<dbReference type="Proteomes" id="UP000008366">
    <property type="component" value="Unassembled WGS sequence"/>
</dbReference>
<keyword evidence="2" id="KW-1133">Transmembrane helix</keyword>
<evidence type="ECO:0000256" key="1">
    <source>
        <dbReference type="SAM" id="MobiDB-lite"/>
    </source>
</evidence>
<keyword evidence="4" id="KW-1185">Reference proteome</keyword>
<dbReference type="RefSeq" id="WP_006594299.1">
    <property type="nucleotide sequence ID" value="NZ_BAHD01000081.1"/>
</dbReference>
<feature type="transmembrane region" description="Helical" evidence="2">
    <location>
        <begin position="35"/>
        <end position="53"/>
    </location>
</feature>
<comment type="caution">
    <text evidence="3">The sequence shown here is derived from an EMBL/GenBank/DDBJ whole genome shotgun (WGS) entry which is preliminary data.</text>
</comment>
<reference evidence="3 4" key="1">
    <citation type="submission" date="2012-08" db="EMBL/GenBank/DDBJ databases">
        <title>Whole genome shotgun sequence of Kineosphaera limosa NBRC 100340.</title>
        <authorList>
            <person name="Yoshida I."/>
            <person name="Isaki S."/>
            <person name="Hosoyama A."/>
            <person name="Tsuchikane K."/>
            <person name="Katsumata H."/>
            <person name="Ando Y."/>
            <person name="Ohji S."/>
            <person name="Hamada M."/>
            <person name="Tamura T."/>
            <person name="Yamazoe A."/>
            <person name="Yamazaki S."/>
            <person name="Fujita N."/>
        </authorList>
    </citation>
    <scope>NUCLEOTIDE SEQUENCE [LARGE SCALE GENOMIC DNA]</scope>
    <source>
        <strain evidence="3 4">NBRC 100340</strain>
    </source>
</reference>
<organism evidence="3 4">
    <name type="scientific">Kineosphaera limosa NBRC 100340</name>
    <dbReference type="NCBI Taxonomy" id="1184609"/>
    <lineage>
        <taxon>Bacteria</taxon>
        <taxon>Bacillati</taxon>
        <taxon>Actinomycetota</taxon>
        <taxon>Actinomycetes</taxon>
        <taxon>Micrococcales</taxon>
        <taxon>Dermatophilaceae</taxon>
        <taxon>Kineosphaera</taxon>
    </lineage>
</organism>
<keyword evidence="2" id="KW-0472">Membrane</keyword>
<dbReference type="EMBL" id="BAHD01000081">
    <property type="protein sequence ID" value="GAB97767.1"/>
    <property type="molecule type" value="Genomic_DNA"/>
</dbReference>
<proteinExistence type="predicted"/>
<dbReference type="STRING" id="1184609.KILIM_081_00090"/>
<dbReference type="OrthoDB" id="5193039at2"/>
<sequence>MTDRKPAAPGPDSANGATAAQPPAKHAEAVGADRLGATVTAYLVTGPVLYALLGWLADRWLGTSFLLPAGLLGGMALSLYLVWLRYGKP</sequence>
<gene>
    <name evidence="3" type="ORF">KILIM_081_00090</name>
</gene>
<feature type="region of interest" description="Disordered" evidence="1">
    <location>
        <begin position="1"/>
        <end position="25"/>
    </location>
</feature>
<evidence type="ECO:0000313" key="3">
    <source>
        <dbReference type="EMBL" id="GAB97767.1"/>
    </source>
</evidence>
<dbReference type="InterPro" id="IPR036259">
    <property type="entry name" value="MFS_trans_sf"/>
</dbReference>
<accession>K6X091</accession>